<evidence type="ECO:0000313" key="1">
    <source>
        <dbReference type="EMBL" id="KAK9284770.1"/>
    </source>
</evidence>
<protein>
    <submittedName>
        <fullName evidence="1">Uncharacterized protein</fullName>
    </submittedName>
</protein>
<dbReference type="PANTHER" id="PTHR32387:SF11">
    <property type="entry name" value="PROTEIN NO VEIN C-TERMINAL DOMAIN-CONTAINING PROTEIN"/>
    <property type="match status" value="1"/>
</dbReference>
<evidence type="ECO:0000313" key="2">
    <source>
        <dbReference type="Proteomes" id="UP001415857"/>
    </source>
</evidence>
<dbReference type="Proteomes" id="UP001415857">
    <property type="component" value="Unassembled WGS sequence"/>
</dbReference>
<dbReference type="PANTHER" id="PTHR32387">
    <property type="entry name" value="WU:FJ29H11"/>
    <property type="match status" value="1"/>
</dbReference>
<reference evidence="1 2" key="1">
    <citation type="journal article" date="2024" name="Plant J.">
        <title>Genome sequences and population genomics reveal climatic adaptation and genomic divergence between two closely related sweetgum species.</title>
        <authorList>
            <person name="Xu W.Q."/>
            <person name="Ren C.Q."/>
            <person name="Zhang X.Y."/>
            <person name="Comes H.P."/>
            <person name="Liu X.H."/>
            <person name="Li Y.G."/>
            <person name="Kettle C.J."/>
            <person name="Jalonen R."/>
            <person name="Gaisberger H."/>
            <person name="Ma Y.Z."/>
            <person name="Qiu Y.X."/>
        </authorList>
    </citation>
    <scope>NUCLEOTIDE SEQUENCE [LARGE SCALE GENOMIC DNA]</scope>
    <source>
        <strain evidence="1">Hangzhou</strain>
    </source>
</reference>
<sequence>MGTNLPDSILFDTEWGTLTQFVDLPLIDQPFYGDAIYSFKDELKMLGVIIDFNEGAHFVAGGLKLPPEEPALIKADSALSLLQCVTSLRNSNKPSNQSLLEPLLKKLRGSKWLKTHMGYRSPEESVLYDAEWECHLNQLDAPFIDQEYHGTFSSVEKDVLKAIGVKTDIEEVCTLISQILTSHTQTCSIMRIYRFLEKFKWTPKFPGNYIYNVWIPDQHDTGGGKWVYWWNCILHDRSNLFGSHLHALDKYYEKELLPFLSMAFQVAEVLSFNKYLDLWNDWARGKQQGSPAELTSFWGYISEN</sequence>
<dbReference type="AlphaFoldDB" id="A0AAP0X4D0"/>
<comment type="caution">
    <text evidence="1">The sequence shown here is derived from an EMBL/GenBank/DDBJ whole genome shotgun (WGS) entry which is preliminary data.</text>
</comment>
<dbReference type="InterPro" id="IPR052957">
    <property type="entry name" value="Auxin_embryo_med"/>
</dbReference>
<proteinExistence type="predicted"/>
<organism evidence="1 2">
    <name type="scientific">Liquidambar formosana</name>
    <name type="common">Formosan gum</name>
    <dbReference type="NCBI Taxonomy" id="63359"/>
    <lineage>
        <taxon>Eukaryota</taxon>
        <taxon>Viridiplantae</taxon>
        <taxon>Streptophyta</taxon>
        <taxon>Embryophyta</taxon>
        <taxon>Tracheophyta</taxon>
        <taxon>Spermatophyta</taxon>
        <taxon>Magnoliopsida</taxon>
        <taxon>eudicotyledons</taxon>
        <taxon>Gunneridae</taxon>
        <taxon>Pentapetalae</taxon>
        <taxon>Saxifragales</taxon>
        <taxon>Altingiaceae</taxon>
        <taxon>Liquidambar</taxon>
    </lineage>
</organism>
<accession>A0AAP0X4D0</accession>
<name>A0AAP0X4D0_LIQFO</name>
<gene>
    <name evidence="1" type="ORF">L1049_023947</name>
</gene>
<keyword evidence="2" id="KW-1185">Reference proteome</keyword>
<dbReference type="EMBL" id="JBBPBK010000005">
    <property type="protein sequence ID" value="KAK9284770.1"/>
    <property type="molecule type" value="Genomic_DNA"/>
</dbReference>